<dbReference type="Pfam" id="PF19044">
    <property type="entry name" value="P-loop_TraG"/>
    <property type="match status" value="1"/>
</dbReference>
<dbReference type="SUPFAM" id="SSF52540">
    <property type="entry name" value="P-loop containing nucleoside triphosphate hydrolases"/>
    <property type="match status" value="1"/>
</dbReference>
<reference evidence="2 3" key="1">
    <citation type="submission" date="2019-10" db="EMBL/GenBank/DDBJ databases">
        <title>Poseidonibacter ostreae sp. nov., isolated from the gut of the Ostrea denselamellosa.</title>
        <authorList>
            <person name="Choi A."/>
        </authorList>
    </citation>
    <scope>NUCLEOTIDE SEQUENCE [LARGE SCALE GENOMIC DNA]</scope>
    <source>
        <strain evidence="2 3">SJOD-M-33</strain>
    </source>
</reference>
<dbReference type="Proteomes" id="UP000472839">
    <property type="component" value="Unassembled WGS sequence"/>
</dbReference>
<gene>
    <name evidence="2" type="ORF">GBG19_05050</name>
</gene>
<name>A0A6L4WUB7_9BACT</name>
<sequence>MITLNVVKLGEKAKSEITRRAALTSSQQMPYNLFPKLKYIHRDLNFAMDAMQKGAAAYYISFQIAIFGNTTEELNNLAGQFKSYFKTLTFAMEEDKYILFPALLTMLPFGFDMEIQKFLSEKRGRVVFSENAISMMPVSAEWLGTNPQVPMISPKGQLFGIDLFANKAGGFNAFVIGMTGSGKSVWMQWIALNYYLSGNKIWIIDIGGSYEKVCEVFNGQYLDFNENSKVILNPFTSMINREMLDEYIEFVSSLYLMMGLPKERQLSEQLEKLMKTYLLEAIYASYDEYGPNSDVDTIVEKLKIVAGDHDNDDRLIDFIKHLSIYQSNNMYGKFFNGKSNINFGNDFVVLECGSLENSPDILNPILMVLTYQISKEIYLEEKNKSNHNRKNIVIMDEAHKFLGKSAHVEIFVEQAYRRFRKHGASMLLGTQGFEDLYGGDSVSKVGRVIIENSFWNFFLMQRITSREKIKKSGFFNLSPYAYALMDNTTPADGEYGEIFIMTDKVQTKGRVVLDKFLQTLLFTDADLRSKMNKLVSQGMSHLDAVKHILEDKH</sequence>
<dbReference type="RefSeq" id="WP_152279654.1">
    <property type="nucleotide sequence ID" value="NZ_WFKK01000010.1"/>
</dbReference>
<proteinExistence type="predicted"/>
<dbReference type="PANTHER" id="PTHR38467">
    <property type="match status" value="1"/>
</dbReference>
<accession>A0A6L4WUB7</accession>
<dbReference type="InterPro" id="IPR027417">
    <property type="entry name" value="P-loop_NTPase"/>
</dbReference>
<organism evidence="2 3">
    <name type="scientific">Poseidonibacter ostreae</name>
    <dbReference type="NCBI Taxonomy" id="2654171"/>
    <lineage>
        <taxon>Bacteria</taxon>
        <taxon>Pseudomonadati</taxon>
        <taxon>Campylobacterota</taxon>
        <taxon>Epsilonproteobacteria</taxon>
        <taxon>Campylobacterales</taxon>
        <taxon>Arcobacteraceae</taxon>
        <taxon>Poseidonibacter</taxon>
    </lineage>
</organism>
<dbReference type="EMBL" id="WFKK01000010">
    <property type="protein sequence ID" value="KAB7889750.1"/>
    <property type="molecule type" value="Genomic_DNA"/>
</dbReference>
<dbReference type="Gene3D" id="3.40.50.300">
    <property type="entry name" value="P-loop containing nucleotide triphosphate hydrolases"/>
    <property type="match status" value="1"/>
</dbReference>
<dbReference type="Gene3D" id="1.10.8.730">
    <property type="match status" value="1"/>
</dbReference>
<dbReference type="Pfam" id="PF11130">
    <property type="entry name" value="TraC_F_IV"/>
    <property type="match status" value="1"/>
</dbReference>
<feature type="domain" description="TraG P-loop" evidence="1">
    <location>
        <begin position="172"/>
        <end position="466"/>
    </location>
</feature>
<evidence type="ECO:0000313" key="2">
    <source>
        <dbReference type="EMBL" id="KAB7889750.1"/>
    </source>
</evidence>
<dbReference type="AlphaFoldDB" id="A0A6L4WUB7"/>
<evidence type="ECO:0000313" key="3">
    <source>
        <dbReference type="Proteomes" id="UP000472839"/>
    </source>
</evidence>
<dbReference type="InterPro" id="IPR043964">
    <property type="entry name" value="P-loop_TraG"/>
</dbReference>
<protein>
    <recommendedName>
        <fullName evidence="1">TraG P-loop domain-containing protein</fullName>
    </recommendedName>
</protein>
<dbReference type="InterPro" id="IPR025955">
    <property type="entry name" value="TraC/Conjuga_ATPase"/>
</dbReference>
<comment type="caution">
    <text evidence="2">The sequence shown here is derived from an EMBL/GenBank/DDBJ whole genome shotgun (WGS) entry which is preliminary data.</text>
</comment>
<dbReference type="InterPro" id="IPR053155">
    <property type="entry name" value="F-pilin_assembly_TraC"/>
</dbReference>
<dbReference type="PANTHER" id="PTHR38467:SF1">
    <property type="entry name" value="CONJUGATIVE TRANSFER: ASSEMBLY"/>
    <property type="match status" value="1"/>
</dbReference>
<evidence type="ECO:0000259" key="1">
    <source>
        <dbReference type="Pfam" id="PF19044"/>
    </source>
</evidence>